<comment type="subcellular location">
    <subcellularLocation>
        <location evidence="1">Host cell</location>
    </subcellularLocation>
    <subcellularLocation>
        <location evidence="2">Secreted</location>
    </subcellularLocation>
</comment>
<dbReference type="GO" id="GO:0043657">
    <property type="term" value="C:host cell"/>
    <property type="evidence" value="ECO:0007669"/>
    <property type="project" value="UniProtKB-SubCell"/>
</dbReference>
<evidence type="ECO:0000259" key="5">
    <source>
        <dbReference type="Pfam" id="PF20147"/>
    </source>
</evidence>
<dbReference type="GO" id="GO:0004540">
    <property type="term" value="F:RNA nuclease activity"/>
    <property type="evidence" value="ECO:0007669"/>
    <property type="project" value="InterPro"/>
</dbReference>
<feature type="domain" description="Crinkler effector protein N-terminal" evidence="5">
    <location>
        <begin position="15"/>
        <end position="112"/>
    </location>
</feature>
<proteinExistence type="predicted"/>
<evidence type="ECO:0000256" key="2">
    <source>
        <dbReference type="ARBA" id="ARBA00004613"/>
    </source>
</evidence>
<keyword evidence="7" id="KW-1185">Reference proteome</keyword>
<evidence type="ECO:0000259" key="4">
    <source>
        <dbReference type="Pfam" id="PF01936"/>
    </source>
</evidence>
<dbReference type="GO" id="GO:0005576">
    <property type="term" value="C:extracellular region"/>
    <property type="evidence" value="ECO:0007669"/>
    <property type="project" value="UniProtKB-SubCell"/>
</dbReference>
<organism evidence="6 7">
    <name type="scientific">Glomus cerebriforme</name>
    <dbReference type="NCBI Taxonomy" id="658196"/>
    <lineage>
        <taxon>Eukaryota</taxon>
        <taxon>Fungi</taxon>
        <taxon>Fungi incertae sedis</taxon>
        <taxon>Mucoromycota</taxon>
        <taxon>Glomeromycotina</taxon>
        <taxon>Glomeromycetes</taxon>
        <taxon>Glomerales</taxon>
        <taxon>Glomeraceae</taxon>
        <taxon>Glomus</taxon>
    </lineage>
</organism>
<keyword evidence="3" id="KW-0964">Secreted</keyword>
<evidence type="ECO:0000256" key="1">
    <source>
        <dbReference type="ARBA" id="ARBA00004340"/>
    </source>
</evidence>
<gene>
    <name evidence="6" type="ORF">C1645_817939</name>
</gene>
<dbReference type="Proteomes" id="UP000265703">
    <property type="component" value="Unassembled WGS sequence"/>
</dbReference>
<dbReference type="Gene3D" id="3.40.50.1010">
    <property type="entry name" value="5'-nuclease"/>
    <property type="match status" value="1"/>
</dbReference>
<dbReference type="OrthoDB" id="2311180at2759"/>
<evidence type="ECO:0000256" key="3">
    <source>
        <dbReference type="ARBA" id="ARBA00022525"/>
    </source>
</evidence>
<dbReference type="Pfam" id="PF01936">
    <property type="entry name" value="NYN"/>
    <property type="match status" value="1"/>
</dbReference>
<protein>
    <submittedName>
        <fullName evidence="6">Uncharacterized protein</fullName>
    </submittedName>
</protein>
<feature type="domain" description="NYN" evidence="4">
    <location>
        <begin position="132"/>
        <end position="277"/>
    </location>
</feature>
<dbReference type="STRING" id="658196.A0A397THJ4"/>
<sequence>MFYLILGETPVKKKVELLDITKYSLVGDIRKAIYQNRVNTTFASINENNISLWKVAIPIDDNENKLKILDDNCILDIEQDLEGKELYPADGIPEDFRKQQPPEIKIIHIIVQPSPPSATTAGTLIKGPAGLVHIFVDNSNLYVQGKKNVARLENLGRVDKEGVLSFDELRIDYGRLLEIILDNRKVGGTPYLVGSRPPSYDSLWKFVERNGFEVKVFDRNCENHEKEVDTEITRAITKTAITNGPGTLVLISGDKDLRPGIKEALENNWTVEIWFWPKGIHSNLSFVQKQKACNSCIQSLISTGIAAEPIKNTSFRFLKDYYKRFSYGYGPDLTNTMQFIDISNGHMFDNYEVINWIYPKQNIGLIKIARRCNFEKSQGDTILGE</sequence>
<evidence type="ECO:0000313" key="7">
    <source>
        <dbReference type="Proteomes" id="UP000265703"/>
    </source>
</evidence>
<dbReference type="InterPro" id="IPR021139">
    <property type="entry name" value="NYN"/>
</dbReference>
<accession>A0A397THJ4</accession>
<reference evidence="6 7" key="1">
    <citation type="submission" date="2018-06" db="EMBL/GenBank/DDBJ databases">
        <title>Comparative genomics reveals the genomic features of Rhizophagus irregularis, R. cerebriforme, R. diaphanum and Gigaspora rosea, and their symbiotic lifestyle signature.</title>
        <authorList>
            <person name="Morin E."/>
            <person name="San Clemente H."/>
            <person name="Chen E.C.H."/>
            <person name="De La Providencia I."/>
            <person name="Hainaut M."/>
            <person name="Kuo A."/>
            <person name="Kohler A."/>
            <person name="Murat C."/>
            <person name="Tang N."/>
            <person name="Roy S."/>
            <person name="Loubradou J."/>
            <person name="Henrissat B."/>
            <person name="Grigoriev I.V."/>
            <person name="Corradi N."/>
            <person name="Roux C."/>
            <person name="Martin F.M."/>
        </authorList>
    </citation>
    <scope>NUCLEOTIDE SEQUENCE [LARGE SCALE GENOMIC DNA]</scope>
    <source>
        <strain evidence="6 7">DAOM 227022</strain>
    </source>
</reference>
<name>A0A397THJ4_9GLOM</name>
<dbReference type="Pfam" id="PF20147">
    <property type="entry name" value="Crinkler"/>
    <property type="match status" value="1"/>
</dbReference>
<dbReference type="EMBL" id="QKYT01000080">
    <property type="protein sequence ID" value="RIA94451.1"/>
    <property type="molecule type" value="Genomic_DNA"/>
</dbReference>
<dbReference type="AlphaFoldDB" id="A0A397THJ4"/>
<evidence type="ECO:0000313" key="6">
    <source>
        <dbReference type="EMBL" id="RIA94451.1"/>
    </source>
</evidence>
<dbReference type="InterPro" id="IPR045379">
    <property type="entry name" value="Crinkler_N"/>
</dbReference>
<comment type="caution">
    <text evidence="6">The sequence shown here is derived from an EMBL/GenBank/DDBJ whole genome shotgun (WGS) entry which is preliminary data.</text>
</comment>